<reference evidence="5 6" key="1">
    <citation type="submission" date="2024-09" db="EMBL/GenBank/DDBJ databases">
        <title>Chromosome-scale assembly of Riccia sorocarpa.</title>
        <authorList>
            <person name="Paukszto L."/>
        </authorList>
    </citation>
    <scope>NUCLEOTIDE SEQUENCE [LARGE SCALE GENOMIC DNA]</scope>
    <source>
        <strain evidence="5">LP-2024</strain>
        <tissue evidence="5">Aerial parts of the thallus</tissue>
    </source>
</reference>
<dbReference type="InterPro" id="IPR033113">
    <property type="entry name" value="PLA2_histidine"/>
</dbReference>
<comment type="subcellular location">
    <subcellularLocation>
        <location evidence="1">Secreted</location>
    </subcellularLocation>
</comment>
<dbReference type="InterPro" id="IPR036444">
    <property type="entry name" value="PLipase_A2_dom_sf"/>
</dbReference>
<protein>
    <recommendedName>
        <fullName evidence="7">Phospholipase A2</fullName>
    </recommendedName>
</protein>
<feature type="chain" id="PRO_5044784282" description="Phospholipase A2" evidence="4">
    <location>
        <begin position="21"/>
        <end position="166"/>
    </location>
</feature>
<dbReference type="SUPFAM" id="SSF48619">
    <property type="entry name" value="Phospholipase A2, PLA2"/>
    <property type="match status" value="1"/>
</dbReference>
<dbReference type="Gene3D" id="1.20.90.10">
    <property type="entry name" value="Phospholipase A2 domain"/>
    <property type="match status" value="1"/>
</dbReference>
<name>A0ABD3H136_9MARC</name>
<dbReference type="AlphaFoldDB" id="A0ABD3H136"/>
<proteinExistence type="predicted"/>
<comment type="caution">
    <text evidence="5">The sequence shown here is derived from an EMBL/GenBank/DDBJ whole genome shotgun (WGS) entry which is preliminary data.</text>
</comment>
<accession>A0ABD3H136</accession>
<keyword evidence="6" id="KW-1185">Reference proteome</keyword>
<dbReference type="PROSITE" id="PS00118">
    <property type="entry name" value="PA2_HIS"/>
    <property type="match status" value="1"/>
</dbReference>
<evidence type="ECO:0000313" key="5">
    <source>
        <dbReference type="EMBL" id="KAL3685245.1"/>
    </source>
</evidence>
<feature type="signal peptide" evidence="4">
    <location>
        <begin position="1"/>
        <end position="20"/>
    </location>
</feature>
<evidence type="ECO:0000256" key="4">
    <source>
        <dbReference type="SAM" id="SignalP"/>
    </source>
</evidence>
<keyword evidence="3" id="KW-0472">Membrane</keyword>
<organism evidence="5 6">
    <name type="scientific">Riccia sorocarpa</name>
    <dbReference type="NCBI Taxonomy" id="122646"/>
    <lineage>
        <taxon>Eukaryota</taxon>
        <taxon>Viridiplantae</taxon>
        <taxon>Streptophyta</taxon>
        <taxon>Embryophyta</taxon>
        <taxon>Marchantiophyta</taxon>
        <taxon>Marchantiopsida</taxon>
        <taxon>Marchantiidae</taxon>
        <taxon>Marchantiales</taxon>
        <taxon>Ricciaceae</taxon>
        <taxon>Riccia</taxon>
    </lineage>
</organism>
<keyword evidence="4" id="KW-0732">Signal</keyword>
<evidence type="ECO:0000256" key="1">
    <source>
        <dbReference type="ARBA" id="ARBA00004613"/>
    </source>
</evidence>
<keyword evidence="2" id="KW-0964">Secreted</keyword>
<dbReference type="Proteomes" id="UP001633002">
    <property type="component" value="Unassembled WGS sequence"/>
</dbReference>
<dbReference type="EMBL" id="JBJQOH010000006">
    <property type="protein sequence ID" value="KAL3685245.1"/>
    <property type="molecule type" value="Genomic_DNA"/>
</dbReference>
<gene>
    <name evidence="5" type="ORF">R1sor_003267</name>
</gene>
<keyword evidence="3" id="KW-0812">Transmembrane</keyword>
<feature type="transmembrane region" description="Helical" evidence="3">
    <location>
        <begin position="143"/>
        <end position="164"/>
    </location>
</feature>
<evidence type="ECO:0000256" key="2">
    <source>
        <dbReference type="ARBA" id="ARBA00022525"/>
    </source>
</evidence>
<sequence>MEKALVLTVLVLSVLPFVHSLRFNTTPATCSSVCESSHCKDPPELRYGKYCGVGYTGCSGQAPCDGLDACCQAHDNCVGSGDLANYVNTGCSDQLLNCVDSWDKSNAAQFTGNTCDRGDVVDTIADVMKLIILNGNLGSTATILRASPVLLSTLMVAFFIYLVMHR</sequence>
<keyword evidence="3" id="KW-1133">Transmembrane helix</keyword>
<evidence type="ECO:0000313" key="6">
    <source>
        <dbReference type="Proteomes" id="UP001633002"/>
    </source>
</evidence>
<evidence type="ECO:0000256" key="3">
    <source>
        <dbReference type="SAM" id="Phobius"/>
    </source>
</evidence>
<dbReference type="GO" id="GO:0005576">
    <property type="term" value="C:extracellular region"/>
    <property type="evidence" value="ECO:0007669"/>
    <property type="project" value="UniProtKB-SubCell"/>
</dbReference>
<evidence type="ECO:0008006" key="7">
    <source>
        <dbReference type="Google" id="ProtNLM"/>
    </source>
</evidence>